<keyword evidence="2" id="KW-0812">Transmembrane</keyword>
<dbReference type="Proteomes" id="UP000023152">
    <property type="component" value="Unassembled WGS sequence"/>
</dbReference>
<evidence type="ECO:0000313" key="3">
    <source>
        <dbReference type="EMBL" id="ETO15945.1"/>
    </source>
</evidence>
<dbReference type="EMBL" id="ASPP01018676">
    <property type="protein sequence ID" value="ETO15945.1"/>
    <property type="molecule type" value="Genomic_DNA"/>
</dbReference>
<accession>X6MS90</accession>
<evidence type="ECO:0000256" key="1">
    <source>
        <dbReference type="SAM" id="MobiDB-lite"/>
    </source>
</evidence>
<keyword evidence="4" id="KW-1185">Reference proteome</keyword>
<name>X6MS90_RETFI</name>
<feature type="region of interest" description="Disordered" evidence="1">
    <location>
        <begin position="816"/>
        <end position="841"/>
    </location>
</feature>
<comment type="caution">
    <text evidence="3">The sequence shown here is derived from an EMBL/GenBank/DDBJ whole genome shotgun (WGS) entry which is preliminary data.</text>
</comment>
<dbReference type="AlphaFoldDB" id="X6MS90"/>
<feature type="region of interest" description="Disordered" evidence="1">
    <location>
        <begin position="387"/>
        <end position="419"/>
    </location>
</feature>
<reference evidence="3 4" key="1">
    <citation type="journal article" date="2013" name="Curr. Biol.">
        <title>The Genome of the Foraminiferan Reticulomyxa filosa.</title>
        <authorList>
            <person name="Glockner G."/>
            <person name="Hulsmann N."/>
            <person name="Schleicher M."/>
            <person name="Noegel A.A."/>
            <person name="Eichinger L."/>
            <person name="Gallinger C."/>
            <person name="Pawlowski J."/>
            <person name="Sierra R."/>
            <person name="Euteneuer U."/>
            <person name="Pillet L."/>
            <person name="Moustafa A."/>
            <person name="Platzer M."/>
            <person name="Groth M."/>
            <person name="Szafranski K."/>
            <person name="Schliwa M."/>
        </authorList>
    </citation>
    <scope>NUCLEOTIDE SEQUENCE [LARGE SCALE GENOMIC DNA]</scope>
</reference>
<proteinExistence type="predicted"/>
<feature type="transmembrane region" description="Helical" evidence="2">
    <location>
        <begin position="451"/>
        <end position="474"/>
    </location>
</feature>
<feature type="compositionally biased region" description="Low complexity" evidence="1">
    <location>
        <begin position="389"/>
        <end position="419"/>
    </location>
</feature>
<feature type="transmembrane region" description="Helical" evidence="2">
    <location>
        <begin position="531"/>
        <end position="554"/>
    </location>
</feature>
<feature type="transmembrane region" description="Helical" evidence="2">
    <location>
        <begin position="591"/>
        <end position="617"/>
    </location>
</feature>
<organism evidence="3 4">
    <name type="scientific">Reticulomyxa filosa</name>
    <dbReference type="NCBI Taxonomy" id="46433"/>
    <lineage>
        <taxon>Eukaryota</taxon>
        <taxon>Sar</taxon>
        <taxon>Rhizaria</taxon>
        <taxon>Retaria</taxon>
        <taxon>Foraminifera</taxon>
        <taxon>Monothalamids</taxon>
        <taxon>Reticulomyxidae</taxon>
        <taxon>Reticulomyxa</taxon>
    </lineage>
</organism>
<feature type="transmembrane region" description="Helical" evidence="2">
    <location>
        <begin position="486"/>
        <end position="510"/>
    </location>
</feature>
<feature type="compositionally biased region" description="Acidic residues" evidence="1">
    <location>
        <begin position="822"/>
        <end position="834"/>
    </location>
</feature>
<feature type="compositionally biased region" description="Polar residues" evidence="1">
    <location>
        <begin position="629"/>
        <end position="644"/>
    </location>
</feature>
<sequence>YPAHLTQILHLFAKNEWFEESTMDAFAKTLSFLSSDSYATEYVPIVPVNEEFSNDGDLMEIDINTMLNDIYKRVLGYVLQRNDEEAGDTVNFCNEIKQTSDIMYLTLQNLFTHSRDFNSIDAKTPLYSGHTDSEYVGAYITQNNSQSVRIFIPTFLPSETSELLLSISDVYLSSSYISNGEILGIIVHAYNPSDLNVSCFLMDASQIKNITALAAVNITKVTGETNAIAIKTPRSRTRARHLFQTVDLSTNVVTTVQVSETILAQLRNDSGRENTDANNLNLLKTYVKCIQTTSTTTMTNGFTSFANASKCTLVAMNTFTVQCFCPKDGLLAIVVIAPSSSEELHATSSEQRHRREIQWLFFGVLFAILGSFCCCCSLRRKEPRERSQKQSYQLQQSQQEQQGQHTQQEQQTQQAQPSEQPQTQQSNCKLCPQQYNYECCGNTVSDSEHNIISFILIITFSIQFIMCIWMYLYHSNQQHFAYKGRMGFMTLAFCTCILLYALFMWILICWEVKSKQLGCCGKDMRLFCEMWLLLPPLFIVAAVCLGIFVVIWVLNTDYQPWSSFFFYIIHTFEEAYSCCMFVQCVVQTVSLTVFCVALSMISLFFVRWLVLICICCFKPREDESEAQDNNETASESANAPANHTSSKDTHANKWKCFFNTSFLAILGLALLLFNVYKTWNSYTTEIMVTAFEAAHAVLYALVLITLWYFNKVYGTKDLNLFRTMHSSHASINLDGITSPRTEPNDFVTAKGETTVESNRKTTAAATWDMKEGTNESKVLWYKFPFGNAEDQEDSFVRAPNLGAFGTMTLKTAVVPGNMTDTESGEFEDNTTEEYDERHGGN</sequence>
<keyword evidence="2" id="KW-0472">Membrane</keyword>
<evidence type="ECO:0000313" key="4">
    <source>
        <dbReference type="Proteomes" id="UP000023152"/>
    </source>
</evidence>
<feature type="transmembrane region" description="Helical" evidence="2">
    <location>
        <begin position="688"/>
        <end position="709"/>
    </location>
</feature>
<keyword evidence="2" id="KW-1133">Transmembrane helix</keyword>
<feature type="non-terminal residue" evidence="3">
    <location>
        <position position="1"/>
    </location>
</feature>
<feature type="region of interest" description="Disordered" evidence="1">
    <location>
        <begin position="627"/>
        <end position="648"/>
    </location>
</feature>
<feature type="non-terminal residue" evidence="3">
    <location>
        <position position="841"/>
    </location>
</feature>
<evidence type="ECO:0000256" key="2">
    <source>
        <dbReference type="SAM" id="Phobius"/>
    </source>
</evidence>
<feature type="transmembrane region" description="Helical" evidence="2">
    <location>
        <begin position="359"/>
        <end position="378"/>
    </location>
</feature>
<protein>
    <submittedName>
        <fullName evidence="3">Uncharacterized protein</fullName>
    </submittedName>
</protein>
<gene>
    <name evidence="3" type="ORF">RFI_21415</name>
</gene>
<feature type="transmembrane region" description="Helical" evidence="2">
    <location>
        <begin position="656"/>
        <end position="676"/>
    </location>
</feature>